<dbReference type="PANTHER" id="PTHR22957:SF337">
    <property type="entry name" value="TBC1 DOMAIN FAMILY MEMBER 5"/>
    <property type="match status" value="1"/>
</dbReference>
<dbReference type="WBParaSite" id="GPUH_0000514301-mRNA-1">
    <property type="protein sequence ID" value="GPUH_0000514301-mRNA-1"/>
    <property type="gene ID" value="GPUH_0000514301"/>
</dbReference>
<reference evidence="3" key="1">
    <citation type="submission" date="2016-06" db="UniProtKB">
        <authorList>
            <consortium name="WormBaseParasite"/>
        </authorList>
    </citation>
    <scope>IDENTIFICATION</scope>
</reference>
<proteinExistence type="predicted"/>
<dbReference type="Gene3D" id="1.10.8.270">
    <property type="entry name" value="putative rabgap domain of human tbc1 domain family member 14 like domains"/>
    <property type="match status" value="1"/>
</dbReference>
<evidence type="ECO:0000313" key="3">
    <source>
        <dbReference type="WBParaSite" id="GPUH_0000514301-mRNA-1"/>
    </source>
</evidence>
<dbReference type="PANTHER" id="PTHR22957">
    <property type="entry name" value="TBC1 DOMAIN FAMILY MEMBER GTPASE-ACTIVATING PROTEIN"/>
    <property type="match status" value="1"/>
</dbReference>
<sequence length="148" mass="16858">LQYFKDKQVRNMMSDILFIYAKQHPDIKFQGMHEILAPLIFVLYYDQQACAHVMEQGGLDDIFTQLMMMLERWYMAGDEGFLGHSAGDISRSGEKLINVAPFAGEISTDPISELIVKLQSIMDVLAVVDPALHRHLLDLQILPQIYGM</sequence>
<evidence type="ECO:0000259" key="2">
    <source>
        <dbReference type="PROSITE" id="PS50086"/>
    </source>
</evidence>
<accession>A0A183D8U5</accession>
<dbReference type="Pfam" id="PF00566">
    <property type="entry name" value="RabGAP-TBC"/>
    <property type="match status" value="1"/>
</dbReference>
<feature type="domain" description="Rab-GAP TBC" evidence="2">
    <location>
        <begin position="1"/>
        <end position="148"/>
    </location>
</feature>
<dbReference type="SUPFAM" id="SSF47923">
    <property type="entry name" value="Ypt/Rab-GAP domain of gyp1p"/>
    <property type="match status" value="1"/>
</dbReference>
<organism evidence="3">
    <name type="scientific">Gongylonema pulchrum</name>
    <dbReference type="NCBI Taxonomy" id="637853"/>
    <lineage>
        <taxon>Eukaryota</taxon>
        <taxon>Metazoa</taxon>
        <taxon>Ecdysozoa</taxon>
        <taxon>Nematoda</taxon>
        <taxon>Chromadorea</taxon>
        <taxon>Rhabditida</taxon>
        <taxon>Spirurina</taxon>
        <taxon>Spiruromorpha</taxon>
        <taxon>Spiruroidea</taxon>
        <taxon>Gongylonematidae</taxon>
        <taxon>Gongylonema</taxon>
    </lineage>
</organism>
<dbReference type="PROSITE" id="PS50086">
    <property type="entry name" value="TBC_RABGAP"/>
    <property type="match status" value="1"/>
</dbReference>
<keyword evidence="1" id="KW-0343">GTPase activation</keyword>
<evidence type="ECO:0000256" key="1">
    <source>
        <dbReference type="ARBA" id="ARBA00022468"/>
    </source>
</evidence>
<dbReference type="GO" id="GO:0005096">
    <property type="term" value="F:GTPase activator activity"/>
    <property type="evidence" value="ECO:0007669"/>
    <property type="project" value="UniProtKB-KW"/>
</dbReference>
<dbReference type="InterPro" id="IPR035969">
    <property type="entry name" value="Rab-GAP_TBC_sf"/>
</dbReference>
<name>A0A183D8U5_9BILA</name>
<protein>
    <submittedName>
        <fullName evidence="3">Rab-GAP TBC domain-containing protein</fullName>
    </submittedName>
</protein>
<dbReference type="InterPro" id="IPR000195">
    <property type="entry name" value="Rab-GAP-TBC_dom"/>
</dbReference>
<dbReference type="AlphaFoldDB" id="A0A183D8U5"/>